<keyword evidence="1" id="KW-0812">Transmembrane</keyword>
<reference evidence="2 3" key="1">
    <citation type="submission" date="2022-05" db="EMBL/GenBank/DDBJ databases">
        <title>Genome Sequencing of Bee-Associated Microbes.</title>
        <authorList>
            <person name="Dunlap C."/>
        </authorList>
    </citation>
    <scope>NUCLEOTIDE SEQUENCE [LARGE SCALE GENOMIC DNA]</scope>
    <source>
        <strain evidence="2 3">NRRL B-14421</strain>
    </source>
</reference>
<gene>
    <name evidence="2" type="ORF">M5X19_32215</name>
</gene>
<keyword evidence="3" id="KW-1185">Reference proteome</keyword>
<evidence type="ECO:0000256" key="1">
    <source>
        <dbReference type="SAM" id="Phobius"/>
    </source>
</evidence>
<keyword evidence="1" id="KW-0472">Membrane</keyword>
<organism evidence="2 3">
    <name type="scientific">Paenibacillus alginolyticus</name>
    <dbReference type="NCBI Taxonomy" id="59839"/>
    <lineage>
        <taxon>Bacteria</taxon>
        <taxon>Bacillati</taxon>
        <taxon>Bacillota</taxon>
        <taxon>Bacilli</taxon>
        <taxon>Bacillales</taxon>
        <taxon>Paenibacillaceae</taxon>
        <taxon>Paenibacillus</taxon>
    </lineage>
</organism>
<dbReference type="Proteomes" id="UP001527099">
    <property type="component" value="Unassembled WGS sequence"/>
</dbReference>
<name>A0ABT4GMP4_9BACL</name>
<evidence type="ECO:0000313" key="3">
    <source>
        <dbReference type="Proteomes" id="UP001527099"/>
    </source>
</evidence>
<proteinExistence type="predicted"/>
<protein>
    <submittedName>
        <fullName evidence="2">Uncharacterized protein</fullName>
    </submittedName>
</protein>
<comment type="caution">
    <text evidence="2">The sequence shown here is derived from an EMBL/GenBank/DDBJ whole genome shotgun (WGS) entry which is preliminary data.</text>
</comment>
<dbReference type="RefSeq" id="WP_029196888.1">
    <property type="nucleotide sequence ID" value="NZ_JAMDMW010000098.1"/>
</dbReference>
<sequence length="70" mass="8328">MNLKRAKRLGLFLQIILPISVVMLKYFVEMNYIWLEFGLVAIIFCVFMCLLFVSENTDAQQVQEKKRLRN</sequence>
<dbReference type="EMBL" id="JAMDMX010000145">
    <property type="protein sequence ID" value="MCY9697487.1"/>
    <property type="molecule type" value="Genomic_DNA"/>
</dbReference>
<feature type="transmembrane region" description="Helical" evidence="1">
    <location>
        <begin position="9"/>
        <end position="27"/>
    </location>
</feature>
<accession>A0ABT4GMP4</accession>
<feature type="transmembrane region" description="Helical" evidence="1">
    <location>
        <begin position="33"/>
        <end position="53"/>
    </location>
</feature>
<keyword evidence="1" id="KW-1133">Transmembrane helix</keyword>
<evidence type="ECO:0000313" key="2">
    <source>
        <dbReference type="EMBL" id="MCY9697487.1"/>
    </source>
</evidence>